<dbReference type="AlphaFoldDB" id="A0A327NMA2"/>
<evidence type="ECO:0008006" key="4">
    <source>
        <dbReference type="Google" id="ProtNLM"/>
    </source>
</evidence>
<sequence length="222" mass="25429">MNYYTFAFFNLPLFLFALLAIRLMVQQADLKWVLLIGLLASFSYGNGLLVWVIGILVSLIQANYKRLFLYFGVLATLLLFYFFQETPADSSHGIDAKFLVDIVLYFIQIHAYFINWPGYALPWAPLVIGAGIIALFGYVLIKSKLLDPKSEKSYLLFYLLFLSLSMALISLARASVDGLTANVVDHYKIYSCLFLGCLVYYTTEQLKLSTRWSYSFWLLVYS</sequence>
<name>A0A327NMA2_9BACT</name>
<dbReference type="EMBL" id="QLII01000001">
    <property type="protein sequence ID" value="RAI76561.1"/>
    <property type="molecule type" value="Genomic_DNA"/>
</dbReference>
<proteinExistence type="predicted"/>
<feature type="transmembrane region" description="Helical" evidence="1">
    <location>
        <begin position="120"/>
        <end position="141"/>
    </location>
</feature>
<reference evidence="2 3" key="1">
    <citation type="submission" date="2018-06" db="EMBL/GenBank/DDBJ databases">
        <title>Spirosoma sp. HMF3257 Genome sequencing and assembly.</title>
        <authorList>
            <person name="Kang H."/>
            <person name="Cha I."/>
            <person name="Kim H."/>
            <person name="Kang J."/>
            <person name="Joh K."/>
        </authorList>
    </citation>
    <scope>NUCLEOTIDE SEQUENCE [LARGE SCALE GENOMIC DNA]</scope>
    <source>
        <strain evidence="2 3">HMF3257</strain>
    </source>
</reference>
<keyword evidence="1" id="KW-1133">Transmembrane helix</keyword>
<feature type="transmembrane region" description="Helical" evidence="1">
    <location>
        <begin position="153"/>
        <end position="175"/>
    </location>
</feature>
<gene>
    <name evidence="2" type="ORF">HMF3257_24680</name>
</gene>
<evidence type="ECO:0000313" key="2">
    <source>
        <dbReference type="EMBL" id="RAI76561.1"/>
    </source>
</evidence>
<comment type="caution">
    <text evidence="2">The sequence shown here is derived from an EMBL/GenBank/DDBJ whole genome shotgun (WGS) entry which is preliminary data.</text>
</comment>
<feature type="transmembrane region" description="Helical" evidence="1">
    <location>
        <begin position="67"/>
        <end position="84"/>
    </location>
</feature>
<feature type="transmembrane region" description="Helical" evidence="1">
    <location>
        <begin position="32"/>
        <end position="61"/>
    </location>
</feature>
<organism evidence="2 3">
    <name type="scientific">Spirosoma telluris</name>
    <dbReference type="NCBI Taxonomy" id="2183553"/>
    <lineage>
        <taxon>Bacteria</taxon>
        <taxon>Pseudomonadati</taxon>
        <taxon>Bacteroidota</taxon>
        <taxon>Cytophagia</taxon>
        <taxon>Cytophagales</taxon>
        <taxon>Cytophagaceae</taxon>
        <taxon>Spirosoma</taxon>
    </lineage>
</organism>
<keyword evidence="3" id="KW-1185">Reference proteome</keyword>
<dbReference type="Proteomes" id="UP000249016">
    <property type="component" value="Unassembled WGS sequence"/>
</dbReference>
<protein>
    <recommendedName>
        <fullName evidence="4">O-antigen ligase family protein</fullName>
    </recommendedName>
</protein>
<accession>A0A327NMA2</accession>
<evidence type="ECO:0000313" key="3">
    <source>
        <dbReference type="Proteomes" id="UP000249016"/>
    </source>
</evidence>
<keyword evidence="1" id="KW-0812">Transmembrane</keyword>
<keyword evidence="1" id="KW-0472">Membrane</keyword>
<feature type="transmembrane region" description="Helical" evidence="1">
    <location>
        <begin position="6"/>
        <end position="25"/>
    </location>
</feature>
<evidence type="ECO:0000256" key="1">
    <source>
        <dbReference type="SAM" id="Phobius"/>
    </source>
</evidence>